<comment type="similarity">
    <text evidence="1">Belongs to the AfsR/DnrI/RedD regulatory family.</text>
</comment>
<dbReference type="Proteomes" id="UP000748308">
    <property type="component" value="Unassembled WGS sequence"/>
</dbReference>
<dbReference type="GO" id="GO:0003677">
    <property type="term" value="F:DNA binding"/>
    <property type="evidence" value="ECO:0007669"/>
    <property type="project" value="UniProtKB-UniRule"/>
</dbReference>
<dbReference type="SMART" id="SM00028">
    <property type="entry name" value="TPR"/>
    <property type="match status" value="7"/>
</dbReference>
<dbReference type="EMBL" id="VGIY01000296">
    <property type="protein sequence ID" value="MBM3318227.1"/>
    <property type="molecule type" value="Genomic_DNA"/>
</dbReference>
<dbReference type="GO" id="GO:0000160">
    <property type="term" value="P:phosphorelay signal transduction system"/>
    <property type="evidence" value="ECO:0007669"/>
    <property type="project" value="InterPro"/>
</dbReference>
<dbReference type="AlphaFoldDB" id="A0A938BRE6"/>
<comment type="caution">
    <text evidence="5">The sequence shown here is derived from an EMBL/GenBank/DDBJ whole genome shotgun (WGS) entry which is preliminary data.</text>
</comment>
<dbReference type="Gene3D" id="1.10.10.10">
    <property type="entry name" value="Winged helix-like DNA-binding domain superfamily/Winged helix DNA-binding domain"/>
    <property type="match status" value="1"/>
</dbReference>
<evidence type="ECO:0000313" key="5">
    <source>
        <dbReference type="EMBL" id="MBM3318227.1"/>
    </source>
</evidence>
<dbReference type="SUPFAM" id="SSF52540">
    <property type="entry name" value="P-loop containing nucleoside triphosphate hydrolases"/>
    <property type="match status" value="1"/>
</dbReference>
<dbReference type="InterPro" id="IPR059106">
    <property type="entry name" value="WHD_MalT"/>
</dbReference>
<keyword evidence="2 3" id="KW-0238">DNA-binding</keyword>
<dbReference type="InterPro" id="IPR005158">
    <property type="entry name" value="BTAD"/>
</dbReference>
<dbReference type="PANTHER" id="PTHR35807:SF2">
    <property type="entry name" value="TRANSCRIPTIONAL ACTIVATOR DOMAIN"/>
    <property type="match status" value="1"/>
</dbReference>
<reference evidence="5" key="1">
    <citation type="submission" date="2019-03" db="EMBL/GenBank/DDBJ databases">
        <title>Lake Tanganyika Metagenome-Assembled Genomes (MAGs).</title>
        <authorList>
            <person name="Tran P."/>
        </authorList>
    </citation>
    <scope>NUCLEOTIDE SEQUENCE</scope>
    <source>
        <strain evidence="5">M_DeepCast_400m_m2_100</strain>
    </source>
</reference>
<dbReference type="Pfam" id="PF25873">
    <property type="entry name" value="WHD_MalT"/>
    <property type="match status" value="1"/>
</dbReference>
<dbReference type="PANTHER" id="PTHR35807">
    <property type="entry name" value="TRANSCRIPTIONAL REGULATOR REDD-RELATED"/>
    <property type="match status" value="1"/>
</dbReference>
<sequence>MSIPILPAKLTPPPLPASYIPRERLDRLWTEWGGKRLALVAAGAGFGKTSFLSARARELGPQCLWYSIDESDGDLASFLAHLVCLADSREPAGEQARTPPAASGTRGAGAAGTASAAEVLALLVRALRARGRQALLVIDDLHLAAGAPEVLRFLERLIRFLPEEGTLILASREPIDCGTTKWRTRGEVAALTADDLRLTAEEVAALYRRRFAGATHPESVFRRVVARTEGWAAGVEILLQNLEADSAPAIDAALARVAAAGTGWFAYFADEVLRRLDPPTQDFLCRSALLPRLDPALCDQVLERSDSRTVLERLCERNLFTFAAGDESPGFRYHRLFREFLLEQLRRRHSPAGVRRLHRRAARALARSGAWADALAASAEAGDPEAALRLVERAGEDLLVSGQYQAVESALARIPEGDLRRHPGALFVLGRLCDVRARWHEAEARYRQALRLSASSRQRAELLRLLGRLHCRWGRYAAALALFRRAQAEPGSRHWRTRAGTLVLVGVSLCELGRIDEAETRLAEAVAILRRRGDRFGEARALCLLAANVHRTRGDYRLGRETVQQALVAFQKLGDRRQVCYALCLLADLTLAIGETREALVQAAEGLRLAEALEYPSVEAHSRQTLGRIALLEGSLAPARQQFETVLRIGEALAEQEFAVMPRLGLAEVCLAQGNRHAARLLARAALASALAAKVPWPIGRCHLLLGKLERAPEPACRAWRRAEGIFRRIGARHELHRALLLRLAAEALPPQRRRRILQELMAGVARFEHDFLLREVEPEAGARLLVEALRQGVEVEYACAQLVALGPRAVSPLAALLGDGAPESRGRAVVALSLIGGDGARAALERAAVRSGEAGRAAREAVAELADESTPPLRIRALGELEVHAGPHRLTHGGWRSARALRLFLLLLVHRFRWVPRDVLLDTFWPDAEPEKAANSLRQTIHVLRRTLEPGLPGPHRSSYVRFRNEGCRLDPGEGLTYDVEDLEAALQQGERLWHTGQKERARERLLEAVALYRSDFLVEHPYEEFAAAEREHLRDRVLRAMERLLEIRATAREWEELALLSRRALALDAYRESHHRYLVLAHLRLGHRREALAGYHAYEAMMINEMGLPPAERMRALAEQVVALGPVSPAREG</sequence>
<protein>
    <recommendedName>
        <fullName evidence="4">OmpR/PhoB-type domain-containing protein</fullName>
    </recommendedName>
</protein>
<dbReference type="InterPro" id="IPR011990">
    <property type="entry name" value="TPR-like_helical_dom_sf"/>
</dbReference>
<dbReference type="InterPro" id="IPR027417">
    <property type="entry name" value="P-loop_NTPase"/>
</dbReference>
<dbReference type="PROSITE" id="PS51755">
    <property type="entry name" value="OMPR_PHOB"/>
    <property type="match status" value="1"/>
</dbReference>
<accession>A0A938BRE6</accession>
<dbReference type="GO" id="GO:0006355">
    <property type="term" value="P:regulation of DNA-templated transcription"/>
    <property type="evidence" value="ECO:0007669"/>
    <property type="project" value="InterPro"/>
</dbReference>
<dbReference type="Gene3D" id="1.25.40.10">
    <property type="entry name" value="Tetratricopeptide repeat domain"/>
    <property type="match status" value="3"/>
</dbReference>
<evidence type="ECO:0000256" key="3">
    <source>
        <dbReference type="PROSITE-ProRule" id="PRU01091"/>
    </source>
</evidence>
<dbReference type="SUPFAM" id="SSF48452">
    <property type="entry name" value="TPR-like"/>
    <property type="match status" value="3"/>
</dbReference>
<dbReference type="InterPro" id="IPR019734">
    <property type="entry name" value="TPR_rpt"/>
</dbReference>
<name>A0A938BRE6_UNCEI</name>
<dbReference type="SMART" id="SM01043">
    <property type="entry name" value="BTAD"/>
    <property type="match status" value="1"/>
</dbReference>
<dbReference type="InterPro" id="IPR001867">
    <property type="entry name" value="OmpR/PhoB-type_DNA-bd"/>
</dbReference>
<evidence type="ECO:0000256" key="2">
    <source>
        <dbReference type="ARBA" id="ARBA00023125"/>
    </source>
</evidence>
<feature type="DNA-binding region" description="OmpR/PhoB-type" evidence="3">
    <location>
        <begin position="861"/>
        <end position="973"/>
    </location>
</feature>
<dbReference type="InterPro" id="IPR036388">
    <property type="entry name" value="WH-like_DNA-bd_sf"/>
</dbReference>
<evidence type="ECO:0000259" key="4">
    <source>
        <dbReference type="PROSITE" id="PS51755"/>
    </source>
</evidence>
<evidence type="ECO:0000256" key="1">
    <source>
        <dbReference type="ARBA" id="ARBA00005820"/>
    </source>
</evidence>
<evidence type="ECO:0000313" key="6">
    <source>
        <dbReference type="Proteomes" id="UP000748308"/>
    </source>
</evidence>
<feature type="domain" description="OmpR/PhoB-type" evidence="4">
    <location>
        <begin position="861"/>
        <end position="973"/>
    </location>
</feature>
<dbReference type="InterPro" id="IPR016032">
    <property type="entry name" value="Sig_transdc_resp-reg_C-effctor"/>
</dbReference>
<gene>
    <name evidence="5" type="ORF">FJY75_10305</name>
</gene>
<proteinExistence type="inferred from homology"/>
<dbReference type="Pfam" id="PF03704">
    <property type="entry name" value="BTAD"/>
    <property type="match status" value="1"/>
</dbReference>
<dbReference type="InterPro" id="IPR051677">
    <property type="entry name" value="AfsR-DnrI-RedD_regulator"/>
</dbReference>
<organism evidence="5 6">
    <name type="scientific">Eiseniibacteriota bacterium</name>
    <dbReference type="NCBI Taxonomy" id="2212470"/>
    <lineage>
        <taxon>Bacteria</taxon>
        <taxon>Candidatus Eiseniibacteriota</taxon>
    </lineage>
</organism>
<dbReference type="SUPFAM" id="SSF46894">
    <property type="entry name" value="C-terminal effector domain of the bipartite response regulators"/>
    <property type="match status" value="1"/>
</dbReference>
<dbReference type="SMART" id="SM00862">
    <property type="entry name" value="Trans_reg_C"/>
    <property type="match status" value="1"/>
</dbReference>